<feature type="region of interest" description="Disordered" evidence="1">
    <location>
        <begin position="66"/>
        <end position="97"/>
    </location>
</feature>
<evidence type="ECO:0000256" key="3">
    <source>
        <dbReference type="SAM" id="SignalP"/>
    </source>
</evidence>
<sequence length="268" mass="28672">MAGAFSLFIVILLSANAAMGILGQVTVSKKTDTKPVDGTGSPTVSENIHSISVSASASVSVPGSVSRSITLTPSHPKDDSSSASSESATSSSSSSQSDEGSLVVYFHIINKSLTPTKLKDLLRWSLWQNESVEMGPGNVFSENWIQLSFGLSSKAKEAYLAANNGELLGVKGASYVAPEIPSEKKSKVVVILVVVVVLVALAILILLGVLLYCRYFREKEWILGRYDEDYAMNSVTTPVNLNELLLTNLAVDGRNSQDTKSQARRSKI</sequence>
<evidence type="ECO:0000256" key="2">
    <source>
        <dbReference type="SAM" id="Phobius"/>
    </source>
</evidence>
<keyword evidence="2" id="KW-1133">Transmembrane helix</keyword>
<dbReference type="Proteomes" id="UP000583944">
    <property type="component" value="Unassembled WGS sequence"/>
</dbReference>
<keyword evidence="2" id="KW-0812">Transmembrane</keyword>
<evidence type="ECO:0000313" key="5">
    <source>
        <dbReference type="Proteomes" id="UP000583944"/>
    </source>
</evidence>
<dbReference type="AlphaFoldDB" id="A0A7J6Y9S5"/>
<keyword evidence="2" id="KW-0472">Membrane</keyword>
<comment type="caution">
    <text evidence="4">The sequence shown here is derived from an EMBL/GenBank/DDBJ whole genome shotgun (WGS) entry which is preliminary data.</text>
</comment>
<dbReference type="VEuPathDB" id="TriTrypDB:ECC02_003610"/>
<reference evidence="4 5" key="1">
    <citation type="journal article" date="2019" name="Genome Biol. Evol.">
        <title>Nanopore Sequencing Significantly Improves Genome Assembly of the Protozoan Parasite Trypanosoma cruzi.</title>
        <authorList>
            <person name="Diaz-Viraque F."/>
            <person name="Pita S."/>
            <person name="Greif G."/>
            <person name="de Souza R.C.M."/>
            <person name="Iraola G."/>
            <person name="Robello C."/>
        </authorList>
    </citation>
    <scope>NUCLEOTIDE SEQUENCE [LARGE SCALE GENOMIC DNA]</scope>
    <source>
        <strain evidence="4 5">Berenice</strain>
    </source>
</reference>
<feature type="signal peptide" evidence="3">
    <location>
        <begin position="1"/>
        <end position="23"/>
    </location>
</feature>
<dbReference type="OrthoDB" id="252754at2759"/>
<organism evidence="4 5">
    <name type="scientific">Trypanosoma cruzi</name>
    <dbReference type="NCBI Taxonomy" id="5693"/>
    <lineage>
        <taxon>Eukaryota</taxon>
        <taxon>Discoba</taxon>
        <taxon>Euglenozoa</taxon>
        <taxon>Kinetoplastea</taxon>
        <taxon>Metakinetoplastina</taxon>
        <taxon>Trypanosomatida</taxon>
        <taxon>Trypanosomatidae</taxon>
        <taxon>Trypanosoma</taxon>
        <taxon>Schizotrypanum</taxon>
    </lineage>
</organism>
<feature type="compositionally biased region" description="Low complexity" evidence="1">
    <location>
        <begin position="81"/>
        <end position="97"/>
    </location>
</feature>
<dbReference type="EMBL" id="JABDHM010000020">
    <property type="protein sequence ID" value="KAF5223332.1"/>
    <property type="molecule type" value="Genomic_DNA"/>
</dbReference>
<dbReference type="OMA" id="ALCHRRH"/>
<protein>
    <submittedName>
        <fullName evidence="4">Uncharacterized protein</fullName>
    </submittedName>
</protein>
<keyword evidence="3" id="KW-0732">Signal</keyword>
<evidence type="ECO:0000313" key="4">
    <source>
        <dbReference type="EMBL" id="KAF5223332.1"/>
    </source>
</evidence>
<dbReference type="VEuPathDB" id="TriTrypDB:BCY84_03169"/>
<gene>
    <name evidence="4" type="ORF">ECC02_003610</name>
</gene>
<proteinExistence type="predicted"/>
<feature type="transmembrane region" description="Helical" evidence="2">
    <location>
        <begin position="188"/>
        <end position="213"/>
    </location>
</feature>
<name>A0A7J6Y9S5_TRYCR</name>
<feature type="chain" id="PRO_5029877706" evidence="3">
    <location>
        <begin position="24"/>
        <end position="268"/>
    </location>
</feature>
<accession>A0A7J6Y9S5</accession>
<evidence type="ECO:0000256" key="1">
    <source>
        <dbReference type="SAM" id="MobiDB-lite"/>
    </source>
</evidence>